<evidence type="ECO:0000313" key="7">
    <source>
        <dbReference type="Proteomes" id="UP000195402"/>
    </source>
</evidence>
<organism evidence="6 7">
    <name type="scientific">Macleaya cordata</name>
    <name type="common">Five-seeded plume-poppy</name>
    <name type="synonym">Bocconia cordata</name>
    <dbReference type="NCBI Taxonomy" id="56857"/>
    <lineage>
        <taxon>Eukaryota</taxon>
        <taxon>Viridiplantae</taxon>
        <taxon>Streptophyta</taxon>
        <taxon>Embryophyta</taxon>
        <taxon>Tracheophyta</taxon>
        <taxon>Spermatophyta</taxon>
        <taxon>Magnoliopsida</taxon>
        <taxon>Ranunculales</taxon>
        <taxon>Papaveraceae</taxon>
        <taxon>Papaveroideae</taxon>
        <taxon>Macleaya</taxon>
    </lineage>
</organism>
<dbReference type="AlphaFoldDB" id="A0A200Q181"/>
<keyword evidence="7" id="KW-1185">Reference proteome</keyword>
<dbReference type="InterPro" id="IPR050087">
    <property type="entry name" value="AON_synthase_class-II"/>
</dbReference>
<evidence type="ECO:0000256" key="1">
    <source>
        <dbReference type="ARBA" id="ARBA00001933"/>
    </source>
</evidence>
<sequence length="580" mass="64103">MEMITSSWDLWVDEAISRLESLKLLRSLRPISLSTTTTQEEIMEEEAEESRLFDTFDELRSWDRSSVEVLIAEPTFQNWVHNLPSSGDDVMHRAGDLDVKLGARCQRFRKLLLFSGNDYLGLSSHPTVRKAAAEAALEHGMGPRGSALICGYTSHHRLLESCLADLKKKEDCLLCPTGFAANMALMVTLGSVSSLLASGRKPLKDEKVAIFSDALNHASIIDGIRLAERQKEVEIFVYRHCDMVHLNALLSSCTMRKKVVVSDGLFSMDGDFAPIVKLAELRKKHGFLLVIDDAHGTLVCGKNGGGVAEEYNCENDVDLCIGTLSKAAGCHGGFIACRKIKVKDLGTPNLEYWFTRVPKTGTKNPVRGTQGGVGFPVTMEYLIRYLVSCECQMNSKKWKQLLQSRGRSFIFSTALPVPIAAAAHGIADIQVDLNFSFEVPTKEIRIIVNYALEGVNINLAAAVVVAKKEKWRRRAIWRRVQDFRALTQIHITSPIISLVVGSEERALRASRHLLESGFHVTAIRPPTVPANSCRLRVTLSAAHTIDDLKKLTSALSLCINFSDISVVTNSSNGNGYYAKL</sequence>
<dbReference type="OMA" id="GTHEYCD"/>
<keyword evidence="3 6" id="KW-0808">Transferase</keyword>
<accession>A0A200Q181</accession>
<dbReference type="InterPro" id="IPR015421">
    <property type="entry name" value="PyrdxlP-dep_Trfase_major"/>
</dbReference>
<protein>
    <submittedName>
        <fullName evidence="6">Aminotransferase</fullName>
    </submittedName>
</protein>
<dbReference type="Gene3D" id="3.40.640.10">
    <property type="entry name" value="Type I PLP-dependent aspartate aminotransferase-like (Major domain)"/>
    <property type="match status" value="1"/>
</dbReference>
<dbReference type="Gene3D" id="3.90.1150.10">
    <property type="entry name" value="Aspartate Aminotransferase, domain 1"/>
    <property type="match status" value="2"/>
</dbReference>
<gene>
    <name evidence="6" type="ORF">BVC80_847g7</name>
</gene>
<dbReference type="InterPro" id="IPR004839">
    <property type="entry name" value="Aminotransferase_I/II_large"/>
</dbReference>
<dbReference type="SUPFAM" id="SSF53383">
    <property type="entry name" value="PLP-dependent transferases"/>
    <property type="match status" value="1"/>
</dbReference>
<dbReference type="Pfam" id="PF00155">
    <property type="entry name" value="Aminotran_1_2"/>
    <property type="match status" value="2"/>
</dbReference>
<dbReference type="PANTHER" id="PTHR13693:SF77">
    <property type="entry name" value="8-AMINO-7-OXONONANOATE SYNTHASE"/>
    <property type="match status" value="1"/>
</dbReference>
<feature type="domain" description="Aminotransferase class I/classII large" evidence="5">
    <location>
        <begin position="110"/>
        <end position="430"/>
    </location>
</feature>
<keyword evidence="4" id="KW-0663">Pyridoxal phosphate</keyword>
<feature type="domain" description="Aminotransferase class I/classII large" evidence="5">
    <location>
        <begin position="468"/>
        <end position="555"/>
    </location>
</feature>
<dbReference type="InterPro" id="IPR015424">
    <property type="entry name" value="PyrdxlP-dep_Trfase"/>
</dbReference>
<dbReference type="Proteomes" id="UP000195402">
    <property type="component" value="Unassembled WGS sequence"/>
</dbReference>
<dbReference type="InterPro" id="IPR015422">
    <property type="entry name" value="PyrdxlP-dep_Trfase_small"/>
</dbReference>
<dbReference type="OrthoDB" id="10263824at2759"/>
<dbReference type="GO" id="GO:0030170">
    <property type="term" value="F:pyridoxal phosphate binding"/>
    <property type="evidence" value="ECO:0007669"/>
    <property type="project" value="InterPro"/>
</dbReference>
<dbReference type="GO" id="GO:0008483">
    <property type="term" value="F:transaminase activity"/>
    <property type="evidence" value="ECO:0007669"/>
    <property type="project" value="UniProtKB-KW"/>
</dbReference>
<dbReference type="EMBL" id="MVGT01003363">
    <property type="protein sequence ID" value="OVA04155.1"/>
    <property type="molecule type" value="Genomic_DNA"/>
</dbReference>
<dbReference type="GO" id="GO:0009102">
    <property type="term" value="P:biotin biosynthetic process"/>
    <property type="evidence" value="ECO:0007669"/>
    <property type="project" value="TreeGrafter"/>
</dbReference>
<evidence type="ECO:0000313" key="6">
    <source>
        <dbReference type="EMBL" id="OVA04155.1"/>
    </source>
</evidence>
<comment type="caution">
    <text evidence="6">The sequence shown here is derived from an EMBL/GenBank/DDBJ whole genome shotgun (WGS) entry which is preliminary data.</text>
</comment>
<evidence type="ECO:0000256" key="4">
    <source>
        <dbReference type="ARBA" id="ARBA00022898"/>
    </source>
</evidence>
<evidence type="ECO:0000256" key="2">
    <source>
        <dbReference type="ARBA" id="ARBA00010008"/>
    </source>
</evidence>
<dbReference type="InParanoid" id="A0A200Q181"/>
<evidence type="ECO:0000259" key="5">
    <source>
        <dbReference type="Pfam" id="PF00155"/>
    </source>
</evidence>
<reference evidence="6 7" key="1">
    <citation type="journal article" date="2017" name="Mol. Plant">
        <title>The Genome of Medicinal Plant Macleaya cordata Provides New Insights into Benzylisoquinoline Alkaloids Metabolism.</title>
        <authorList>
            <person name="Liu X."/>
            <person name="Liu Y."/>
            <person name="Huang P."/>
            <person name="Ma Y."/>
            <person name="Qing Z."/>
            <person name="Tang Q."/>
            <person name="Cao H."/>
            <person name="Cheng P."/>
            <person name="Zheng Y."/>
            <person name="Yuan Z."/>
            <person name="Zhou Y."/>
            <person name="Liu J."/>
            <person name="Tang Z."/>
            <person name="Zhuo Y."/>
            <person name="Zhang Y."/>
            <person name="Yu L."/>
            <person name="Huang J."/>
            <person name="Yang P."/>
            <person name="Peng Q."/>
            <person name="Zhang J."/>
            <person name="Jiang W."/>
            <person name="Zhang Z."/>
            <person name="Lin K."/>
            <person name="Ro D.K."/>
            <person name="Chen X."/>
            <person name="Xiong X."/>
            <person name="Shang Y."/>
            <person name="Huang S."/>
            <person name="Zeng J."/>
        </authorList>
    </citation>
    <scope>NUCLEOTIDE SEQUENCE [LARGE SCALE GENOMIC DNA]</scope>
    <source>
        <strain evidence="7">cv. BLH2017</strain>
        <tissue evidence="6">Root</tissue>
    </source>
</reference>
<comment type="cofactor">
    <cofactor evidence="1">
        <name>pyridoxal 5'-phosphate</name>
        <dbReference type="ChEBI" id="CHEBI:597326"/>
    </cofactor>
</comment>
<dbReference type="FunCoup" id="A0A200Q181">
    <property type="interactions" value="1282"/>
</dbReference>
<dbReference type="PANTHER" id="PTHR13693">
    <property type="entry name" value="CLASS II AMINOTRANSFERASE/8-AMINO-7-OXONONANOATE SYNTHASE"/>
    <property type="match status" value="1"/>
</dbReference>
<keyword evidence="6" id="KW-0032">Aminotransferase</keyword>
<dbReference type="STRING" id="56857.A0A200Q181"/>
<comment type="similarity">
    <text evidence="2">Belongs to the class-II pyridoxal-phosphate-dependent aminotransferase family. BioF subfamily.</text>
</comment>
<evidence type="ECO:0000256" key="3">
    <source>
        <dbReference type="ARBA" id="ARBA00022679"/>
    </source>
</evidence>
<proteinExistence type="inferred from homology"/>
<name>A0A200Q181_MACCD</name>